<feature type="region of interest" description="Disordered" evidence="1">
    <location>
        <begin position="17"/>
        <end position="40"/>
    </location>
</feature>
<dbReference type="Proteomes" id="UP000824469">
    <property type="component" value="Unassembled WGS sequence"/>
</dbReference>
<dbReference type="PANTHER" id="PTHR35722:SF1">
    <property type="entry name" value="MAL D 1-ASSOCIATED PROTEIN"/>
    <property type="match status" value="1"/>
</dbReference>
<accession>A0AA38GIW4</accession>
<proteinExistence type="predicted"/>
<feature type="compositionally biased region" description="Basic and acidic residues" evidence="1">
    <location>
        <begin position="17"/>
        <end position="26"/>
    </location>
</feature>
<evidence type="ECO:0008006" key="4">
    <source>
        <dbReference type="Google" id="ProtNLM"/>
    </source>
</evidence>
<sequence>MWRDSVDSSSIREKLRGALKFGRSDSDGSSGSADDTRNSIHDLEDRCSIRKVIRKKCNTEEVEPGKFVRKCEKTQEVFRNCIGRPTELVESNTEYTEDDMSRDSSIVSDPLGDKMDELEPYIPPVLRGDFENFQRGLSGGLDTFINAAEEMARDFFQSFRYPEDAGGHNPFERGAGSFPRERDRRDKARKEETGYGDFAEKFEEI</sequence>
<gene>
    <name evidence="2" type="ORF">KI387_017267</name>
</gene>
<feature type="region of interest" description="Disordered" evidence="1">
    <location>
        <begin position="162"/>
        <end position="205"/>
    </location>
</feature>
<evidence type="ECO:0000256" key="1">
    <source>
        <dbReference type="SAM" id="MobiDB-lite"/>
    </source>
</evidence>
<protein>
    <recommendedName>
        <fullName evidence="4">Mal d 1-associated protein</fullName>
    </recommendedName>
</protein>
<dbReference type="EMBL" id="JAHRHJ020000003">
    <property type="protein sequence ID" value="KAH9322628.1"/>
    <property type="molecule type" value="Genomic_DNA"/>
</dbReference>
<reference evidence="2 3" key="1">
    <citation type="journal article" date="2021" name="Nat. Plants">
        <title>The Taxus genome provides insights into paclitaxel biosynthesis.</title>
        <authorList>
            <person name="Xiong X."/>
            <person name="Gou J."/>
            <person name="Liao Q."/>
            <person name="Li Y."/>
            <person name="Zhou Q."/>
            <person name="Bi G."/>
            <person name="Li C."/>
            <person name="Du R."/>
            <person name="Wang X."/>
            <person name="Sun T."/>
            <person name="Guo L."/>
            <person name="Liang H."/>
            <person name="Lu P."/>
            <person name="Wu Y."/>
            <person name="Zhang Z."/>
            <person name="Ro D.K."/>
            <person name="Shang Y."/>
            <person name="Huang S."/>
            <person name="Yan J."/>
        </authorList>
    </citation>
    <scope>NUCLEOTIDE SEQUENCE [LARGE SCALE GENOMIC DNA]</scope>
    <source>
        <strain evidence="2">Ta-2019</strain>
    </source>
</reference>
<organism evidence="2 3">
    <name type="scientific">Taxus chinensis</name>
    <name type="common">Chinese yew</name>
    <name type="synonym">Taxus wallichiana var. chinensis</name>
    <dbReference type="NCBI Taxonomy" id="29808"/>
    <lineage>
        <taxon>Eukaryota</taxon>
        <taxon>Viridiplantae</taxon>
        <taxon>Streptophyta</taxon>
        <taxon>Embryophyta</taxon>
        <taxon>Tracheophyta</taxon>
        <taxon>Spermatophyta</taxon>
        <taxon>Pinopsida</taxon>
        <taxon>Pinidae</taxon>
        <taxon>Conifers II</taxon>
        <taxon>Cupressales</taxon>
        <taxon>Taxaceae</taxon>
        <taxon>Taxus</taxon>
    </lineage>
</organism>
<dbReference type="AlphaFoldDB" id="A0AA38GIW4"/>
<evidence type="ECO:0000313" key="3">
    <source>
        <dbReference type="Proteomes" id="UP000824469"/>
    </source>
</evidence>
<feature type="compositionally biased region" description="Basic and acidic residues" evidence="1">
    <location>
        <begin position="179"/>
        <end position="205"/>
    </location>
</feature>
<evidence type="ECO:0000313" key="2">
    <source>
        <dbReference type="EMBL" id="KAH9322628.1"/>
    </source>
</evidence>
<dbReference type="PANTHER" id="PTHR35722">
    <property type="entry name" value="MAL D 1-ASSOCIATED PROTEIN"/>
    <property type="match status" value="1"/>
</dbReference>
<comment type="caution">
    <text evidence="2">The sequence shown here is derived from an EMBL/GenBank/DDBJ whole genome shotgun (WGS) entry which is preliminary data.</text>
</comment>
<dbReference type="OMA" id="GFPPVHD"/>
<dbReference type="InterPro" id="IPR053346">
    <property type="entry name" value="Fra_a_1-associated"/>
</dbReference>
<keyword evidence="3" id="KW-1185">Reference proteome</keyword>
<name>A0AA38GIW4_TAXCH</name>